<sequence>MSIAESGMGTNCRIPIVKYAIQFQDGTQYPVIDKILLNISYIHFVEDGDNNKCPRILQRENFAWTRNEVSEQFRYCVNSSAFIAKAAEVLRLGDAANESSLKLDRSEFLHPEYSSSEEDSEGNTIEKKSFWDETQQKKRVNEGHDQPSTSRKRLRTTEQRTDRELPLLYNTDREVQDEGKSATEEAKEEIRNAYLGESALEVYNSFKFEKESDKFDLEVLKQKFQDYCSPRQNITYERHQFFSRQQQENESIDHYVTDLRNKSATCEFGDLNDSLIRDRIVCGIRSDSLRERMLREPDIKLDTAINMCRAAEVSKTQVKNLGITEKEKMCYPAALNYQNKGNKNHANSTVTYTRPTRDSDKPKQFKCKRCATTHGPRECPAYGKNCSNCNKFGHFAKCCRFERRVNVIEDSYTSESETELFLDTVCTINDITTGNEWLVDMAVGKRKVQFKMDTGAQANILPFSYKKAANGKALHKTRVKLSTYSGETLPVLGKCMLMCKHNGQNNNAEFLVVNMKSQPILALQSCEKFGLIQNTRG</sequence>
<keyword evidence="3" id="KW-1185">Reference proteome</keyword>
<dbReference type="OrthoDB" id="2286242at2759"/>
<dbReference type="CDD" id="cd05481">
    <property type="entry name" value="retropepsin_like_LTR_1"/>
    <property type="match status" value="1"/>
</dbReference>
<reference evidence="2 3" key="1">
    <citation type="journal article" date="2017" name="PLoS Biol.">
        <title>The sea cucumber genome provides insights into morphological evolution and visceral regeneration.</title>
        <authorList>
            <person name="Zhang X."/>
            <person name="Sun L."/>
            <person name="Yuan J."/>
            <person name="Sun Y."/>
            <person name="Gao Y."/>
            <person name="Zhang L."/>
            <person name="Li S."/>
            <person name="Dai H."/>
            <person name="Hamel J.F."/>
            <person name="Liu C."/>
            <person name="Yu Y."/>
            <person name="Liu S."/>
            <person name="Lin W."/>
            <person name="Guo K."/>
            <person name="Jin S."/>
            <person name="Xu P."/>
            <person name="Storey K.B."/>
            <person name="Huan P."/>
            <person name="Zhang T."/>
            <person name="Zhou Y."/>
            <person name="Zhang J."/>
            <person name="Lin C."/>
            <person name="Li X."/>
            <person name="Xing L."/>
            <person name="Huo D."/>
            <person name="Sun M."/>
            <person name="Wang L."/>
            <person name="Mercier A."/>
            <person name="Li F."/>
            <person name="Yang H."/>
            <person name="Xiang J."/>
        </authorList>
    </citation>
    <scope>NUCLEOTIDE SEQUENCE [LARGE SCALE GENOMIC DNA]</scope>
    <source>
        <strain evidence="2">Shaxun</strain>
        <tissue evidence="2">Muscle</tissue>
    </source>
</reference>
<dbReference type="Gene3D" id="2.40.70.10">
    <property type="entry name" value="Acid Proteases"/>
    <property type="match status" value="1"/>
</dbReference>
<dbReference type="PANTHER" id="PTHR37984">
    <property type="entry name" value="PROTEIN CBG26694"/>
    <property type="match status" value="1"/>
</dbReference>
<name>A0A2G8KBJ0_STIJA</name>
<protein>
    <recommendedName>
        <fullName evidence="4">CCHC-type domain-containing protein</fullName>
    </recommendedName>
</protein>
<evidence type="ECO:0000313" key="3">
    <source>
        <dbReference type="Proteomes" id="UP000230750"/>
    </source>
</evidence>
<dbReference type="InterPro" id="IPR021109">
    <property type="entry name" value="Peptidase_aspartic_dom_sf"/>
</dbReference>
<dbReference type="STRING" id="307972.A0A2G8KBJ0"/>
<evidence type="ECO:0000256" key="1">
    <source>
        <dbReference type="SAM" id="MobiDB-lite"/>
    </source>
</evidence>
<evidence type="ECO:0000313" key="2">
    <source>
        <dbReference type="EMBL" id="PIK45343.1"/>
    </source>
</evidence>
<comment type="caution">
    <text evidence="2">The sequence shown here is derived from an EMBL/GenBank/DDBJ whole genome shotgun (WGS) entry which is preliminary data.</text>
</comment>
<accession>A0A2G8KBJ0</accession>
<feature type="compositionally biased region" description="Basic and acidic residues" evidence="1">
    <location>
        <begin position="155"/>
        <end position="184"/>
    </location>
</feature>
<feature type="region of interest" description="Disordered" evidence="1">
    <location>
        <begin position="131"/>
        <end position="184"/>
    </location>
</feature>
<feature type="compositionally biased region" description="Basic and acidic residues" evidence="1">
    <location>
        <begin position="131"/>
        <end position="145"/>
    </location>
</feature>
<dbReference type="InterPro" id="IPR050951">
    <property type="entry name" value="Retrovirus_Pol_polyprotein"/>
</dbReference>
<dbReference type="AlphaFoldDB" id="A0A2G8KBJ0"/>
<evidence type="ECO:0008006" key="4">
    <source>
        <dbReference type="Google" id="ProtNLM"/>
    </source>
</evidence>
<dbReference type="SUPFAM" id="SSF50630">
    <property type="entry name" value="Acid proteases"/>
    <property type="match status" value="1"/>
</dbReference>
<gene>
    <name evidence="2" type="ORF">BSL78_17808</name>
</gene>
<dbReference type="Proteomes" id="UP000230750">
    <property type="component" value="Unassembled WGS sequence"/>
</dbReference>
<dbReference type="EMBL" id="MRZV01000718">
    <property type="protein sequence ID" value="PIK45343.1"/>
    <property type="molecule type" value="Genomic_DNA"/>
</dbReference>
<proteinExistence type="predicted"/>
<dbReference type="PANTHER" id="PTHR37984:SF9">
    <property type="entry name" value="INTEGRASE CATALYTIC DOMAIN-CONTAINING PROTEIN"/>
    <property type="match status" value="1"/>
</dbReference>
<organism evidence="2 3">
    <name type="scientific">Stichopus japonicus</name>
    <name type="common">Sea cucumber</name>
    <dbReference type="NCBI Taxonomy" id="307972"/>
    <lineage>
        <taxon>Eukaryota</taxon>
        <taxon>Metazoa</taxon>
        <taxon>Echinodermata</taxon>
        <taxon>Eleutherozoa</taxon>
        <taxon>Echinozoa</taxon>
        <taxon>Holothuroidea</taxon>
        <taxon>Aspidochirotacea</taxon>
        <taxon>Aspidochirotida</taxon>
        <taxon>Stichopodidae</taxon>
        <taxon>Apostichopus</taxon>
    </lineage>
</organism>